<dbReference type="PANTHER" id="PTHR30383:SF5">
    <property type="entry name" value="SGNH HYDROLASE-TYPE ESTERASE DOMAIN-CONTAINING PROTEIN"/>
    <property type="match status" value="1"/>
</dbReference>
<dbReference type="SUPFAM" id="SSF52266">
    <property type="entry name" value="SGNH hydrolase"/>
    <property type="match status" value="1"/>
</dbReference>
<accession>A0A1H7QBV9</accession>
<keyword evidence="1" id="KW-0732">Signal</keyword>
<organism evidence="3 4">
    <name type="scientific">Olivibacter domesticus</name>
    <name type="common">Pseudosphingobacterium domesticum</name>
    <dbReference type="NCBI Taxonomy" id="407022"/>
    <lineage>
        <taxon>Bacteria</taxon>
        <taxon>Pseudomonadati</taxon>
        <taxon>Bacteroidota</taxon>
        <taxon>Sphingobacteriia</taxon>
        <taxon>Sphingobacteriales</taxon>
        <taxon>Sphingobacteriaceae</taxon>
        <taxon>Olivibacter</taxon>
    </lineage>
</organism>
<dbReference type="InterPro" id="IPR051532">
    <property type="entry name" value="Ester_Hydrolysis_Enzymes"/>
</dbReference>
<dbReference type="PANTHER" id="PTHR30383">
    <property type="entry name" value="THIOESTERASE 1/PROTEASE 1/LYSOPHOSPHOLIPASE L1"/>
    <property type="match status" value="1"/>
</dbReference>
<dbReference type="GO" id="GO:0004622">
    <property type="term" value="F:phosphatidylcholine lysophospholipase activity"/>
    <property type="evidence" value="ECO:0007669"/>
    <property type="project" value="TreeGrafter"/>
</dbReference>
<reference evidence="4" key="1">
    <citation type="submission" date="2016-10" db="EMBL/GenBank/DDBJ databases">
        <authorList>
            <person name="Varghese N."/>
            <person name="Submissions S."/>
        </authorList>
    </citation>
    <scope>NUCLEOTIDE SEQUENCE [LARGE SCALE GENOMIC DNA]</scope>
    <source>
        <strain evidence="4">DSM 18733</strain>
    </source>
</reference>
<dbReference type="Pfam" id="PF13472">
    <property type="entry name" value="Lipase_GDSL_2"/>
    <property type="match status" value="1"/>
</dbReference>
<dbReference type="RefSeq" id="WP_093324677.1">
    <property type="nucleotide sequence ID" value="NZ_FOAF01000002.1"/>
</dbReference>
<dbReference type="InterPro" id="IPR013830">
    <property type="entry name" value="SGNH_hydro"/>
</dbReference>
<sequence>MNRFKLRLLSCLLFLAFNQSFAQESSWDSTYRPAVYPLLVEQFKSFPKASSDIVFLGNSITAGTDWNELLQLPTARNRGISGDITYGVLERLDDVISGKPNKVFILIGINDISKNIPDDIILNNYTKIVDRIQAASPATKIYFQTLLPVNSSFEKFKNHYGKDEHILYVNEGIRKLTKEKKIQLIDLYPHFLDHAKHLKAELTHDGLHLRMAGYQVWAKILKDGGYL</sequence>
<evidence type="ECO:0000313" key="4">
    <source>
        <dbReference type="Proteomes" id="UP000199421"/>
    </source>
</evidence>
<feature type="domain" description="SGNH hydrolase-type esterase" evidence="2">
    <location>
        <begin position="55"/>
        <end position="216"/>
    </location>
</feature>
<dbReference type="Proteomes" id="UP000199421">
    <property type="component" value="Unassembled WGS sequence"/>
</dbReference>
<dbReference type="OrthoDB" id="9790057at2"/>
<feature type="signal peptide" evidence="1">
    <location>
        <begin position="1"/>
        <end position="22"/>
    </location>
</feature>
<proteinExistence type="predicted"/>
<evidence type="ECO:0000313" key="3">
    <source>
        <dbReference type="EMBL" id="SEL45144.1"/>
    </source>
</evidence>
<evidence type="ECO:0000256" key="1">
    <source>
        <dbReference type="SAM" id="SignalP"/>
    </source>
</evidence>
<dbReference type="InterPro" id="IPR036514">
    <property type="entry name" value="SGNH_hydro_sf"/>
</dbReference>
<evidence type="ECO:0000259" key="2">
    <source>
        <dbReference type="Pfam" id="PF13472"/>
    </source>
</evidence>
<feature type="chain" id="PRO_5011611000" evidence="1">
    <location>
        <begin position="23"/>
        <end position="227"/>
    </location>
</feature>
<dbReference type="AlphaFoldDB" id="A0A1H7QBV9"/>
<dbReference type="STRING" id="407022.SAMN05661044_02528"/>
<keyword evidence="4" id="KW-1185">Reference proteome</keyword>
<dbReference type="EMBL" id="FOAF01000002">
    <property type="protein sequence ID" value="SEL45144.1"/>
    <property type="molecule type" value="Genomic_DNA"/>
</dbReference>
<gene>
    <name evidence="3" type="ORF">SAMN05661044_02528</name>
</gene>
<name>A0A1H7QBV9_OLID1</name>
<protein>
    <submittedName>
        <fullName evidence="3">Lysophospholipase L1</fullName>
    </submittedName>
</protein>
<dbReference type="Gene3D" id="3.40.50.1110">
    <property type="entry name" value="SGNH hydrolase"/>
    <property type="match status" value="1"/>
</dbReference>